<sequence>MVSNLKQAIQNIIQHFQNMEKQQDMNVHPDYSSESHKHDHVDYLNVTQQRRQRGKALLNFERNDDDELGFRKNDIITIISMKDEHCWVGELNGLQGWFPAKFVELLDERSKTYSKAGDGSVNKTIIDLVRGVFCPALAAIFEHGLRRPVLLGSACHPWQFIEEAATHEVEKDFDSVFSRLVLCKTFRLDDEGKVLAPEELLYKCIQAVNMSHNNAHAQMDVKLRSLICYGLNEQVLHLWLEALCSSTPVVRKWYHPWSFLLSPGWVQIKCELRVLSKFTFYLPPDHELPKTKASRETLKEGVRDMLVKHHLFSWDL</sequence>
<name>F6UI66_CIOIN</name>
<dbReference type="HOGENOM" id="CLU_051509_0_0_1"/>
<dbReference type="Pfam" id="PF02759">
    <property type="entry name" value="RUN"/>
    <property type="match status" value="1"/>
</dbReference>
<protein>
    <recommendedName>
        <fullName evidence="7">RUN and TBC1 domain-containing protein 3</fullName>
    </recommendedName>
</protein>
<feature type="domain" description="RUN" evidence="4">
    <location>
        <begin position="124"/>
        <end position="287"/>
    </location>
</feature>
<dbReference type="Pfam" id="PF00018">
    <property type="entry name" value="SH3_1"/>
    <property type="match status" value="1"/>
</dbReference>
<dbReference type="FunFam" id="2.30.30.40:FF:000115">
    <property type="entry name" value="Small G protein signaling modulator 3 homolog"/>
    <property type="match status" value="1"/>
</dbReference>
<dbReference type="PROSITE" id="PS50002">
    <property type="entry name" value="SH3"/>
    <property type="match status" value="1"/>
</dbReference>
<proteinExistence type="predicted"/>
<dbReference type="Proteomes" id="UP000008144">
    <property type="component" value="Unassembled WGS sequence"/>
</dbReference>
<dbReference type="PANTHER" id="PTHR15591:SF13">
    <property type="entry name" value="RUN DOMAIN-CONTAINING PROTEIN"/>
    <property type="match status" value="1"/>
</dbReference>
<evidence type="ECO:0000259" key="3">
    <source>
        <dbReference type="PROSITE" id="PS50002"/>
    </source>
</evidence>
<dbReference type="PANTHER" id="PTHR15591">
    <property type="entry name" value="RUN AND SH3 DOMAIN CONTAINING"/>
    <property type="match status" value="1"/>
</dbReference>
<dbReference type="Ensembl" id="ENSCINT00000008553.3">
    <property type="protein sequence ID" value="ENSCINP00000008553.3"/>
    <property type="gene ID" value="ENSCING00000004136.3"/>
</dbReference>
<evidence type="ECO:0008006" key="7">
    <source>
        <dbReference type="Google" id="ProtNLM"/>
    </source>
</evidence>
<dbReference type="InterPro" id="IPR037213">
    <property type="entry name" value="Run_dom_sf"/>
</dbReference>
<reference evidence="5" key="2">
    <citation type="submission" date="2025-08" db="UniProtKB">
        <authorList>
            <consortium name="Ensembl"/>
        </authorList>
    </citation>
    <scope>IDENTIFICATION</scope>
</reference>
<dbReference type="SUPFAM" id="SSF140741">
    <property type="entry name" value="RUN domain-like"/>
    <property type="match status" value="1"/>
</dbReference>
<dbReference type="InterPro" id="IPR001452">
    <property type="entry name" value="SH3_domain"/>
</dbReference>
<dbReference type="InterPro" id="IPR047343">
    <property type="entry name" value="RUSC1_2"/>
</dbReference>
<dbReference type="InterPro" id="IPR004012">
    <property type="entry name" value="Run_dom"/>
</dbReference>
<evidence type="ECO:0000259" key="4">
    <source>
        <dbReference type="PROSITE" id="PS50826"/>
    </source>
</evidence>
<dbReference type="InterPro" id="IPR036028">
    <property type="entry name" value="SH3-like_dom_sf"/>
</dbReference>
<dbReference type="InterPro" id="IPR035833">
    <property type="entry name" value="SGSM3_SH3"/>
</dbReference>
<dbReference type="CDD" id="cd17688">
    <property type="entry name" value="RUN_SGSM3"/>
    <property type="match status" value="1"/>
</dbReference>
<dbReference type="SMART" id="SM00593">
    <property type="entry name" value="RUN"/>
    <property type="match status" value="1"/>
</dbReference>
<dbReference type="CDD" id="cd11813">
    <property type="entry name" value="SH3_SGSM3"/>
    <property type="match status" value="1"/>
</dbReference>
<keyword evidence="6" id="KW-1185">Reference proteome</keyword>
<dbReference type="PROSITE" id="PS50826">
    <property type="entry name" value="RUN"/>
    <property type="match status" value="1"/>
</dbReference>
<reference evidence="5" key="3">
    <citation type="submission" date="2025-09" db="UniProtKB">
        <authorList>
            <consortium name="Ensembl"/>
        </authorList>
    </citation>
    <scope>IDENTIFICATION</scope>
</reference>
<feature type="domain" description="SH3" evidence="3">
    <location>
        <begin position="49"/>
        <end position="108"/>
    </location>
</feature>
<dbReference type="InParanoid" id="F6UI66"/>
<dbReference type="Gene3D" id="2.30.30.40">
    <property type="entry name" value="SH3 Domains"/>
    <property type="match status" value="1"/>
</dbReference>
<reference evidence="6" key="1">
    <citation type="journal article" date="2002" name="Science">
        <title>The draft genome of Ciona intestinalis: insights into chordate and vertebrate origins.</title>
        <authorList>
            <person name="Dehal P."/>
            <person name="Satou Y."/>
            <person name="Campbell R.K."/>
            <person name="Chapman J."/>
            <person name="Degnan B."/>
            <person name="De Tomaso A."/>
            <person name="Davidson B."/>
            <person name="Di Gregorio A."/>
            <person name="Gelpke M."/>
            <person name="Goodstein D.M."/>
            <person name="Harafuji N."/>
            <person name="Hastings K.E."/>
            <person name="Ho I."/>
            <person name="Hotta K."/>
            <person name="Huang W."/>
            <person name="Kawashima T."/>
            <person name="Lemaire P."/>
            <person name="Martinez D."/>
            <person name="Meinertzhagen I.A."/>
            <person name="Necula S."/>
            <person name="Nonaka M."/>
            <person name="Putnam N."/>
            <person name="Rash S."/>
            <person name="Saiga H."/>
            <person name="Satake M."/>
            <person name="Terry A."/>
            <person name="Yamada L."/>
            <person name="Wang H.G."/>
            <person name="Awazu S."/>
            <person name="Azumi K."/>
            <person name="Boore J."/>
            <person name="Branno M."/>
            <person name="Chin-Bow S."/>
            <person name="DeSantis R."/>
            <person name="Doyle S."/>
            <person name="Francino P."/>
            <person name="Keys D.N."/>
            <person name="Haga S."/>
            <person name="Hayashi H."/>
            <person name="Hino K."/>
            <person name="Imai K.S."/>
            <person name="Inaba K."/>
            <person name="Kano S."/>
            <person name="Kobayashi K."/>
            <person name="Kobayashi M."/>
            <person name="Lee B.I."/>
            <person name="Makabe K.W."/>
            <person name="Manohar C."/>
            <person name="Matassi G."/>
            <person name="Medina M."/>
            <person name="Mochizuki Y."/>
            <person name="Mount S."/>
            <person name="Morishita T."/>
            <person name="Miura S."/>
            <person name="Nakayama A."/>
            <person name="Nishizaka S."/>
            <person name="Nomoto H."/>
            <person name="Ohta F."/>
            <person name="Oishi K."/>
            <person name="Rigoutsos I."/>
            <person name="Sano M."/>
            <person name="Sasaki A."/>
            <person name="Sasakura Y."/>
            <person name="Shoguchi E."/>
            <person name="Shin-i T."/>
            <person name="Spagnuolo A."/>
            <person name="Stainier D."/>
            <person name="Suzuki M.M."/>
            <person name="Tassy O."/>
            <person name="Takatori N."/>
            <person name="Tokuoka M."/>
            <person name="Yagi K."/>
            <person name="Yoshizaki F."/>
            <person name="Wada S."/>
            <person name="Zhang C."/>
            <person name="Hyatt P.D."/>
            <person name="Larimer F."/>
            <person name="Detter C."/>
            <person name="Doggett N."/>
            <person name="Glavina T."/>
            <person name="Hawkins T."/>
            <person name="Richardson P."/>
            <person name="Lucas S."/>
            <person name="Kohara Y."/>
            <person name="Levine M."/>
            <person name="Satoh N."/>
            <person name="Rokhsar D.S."/>
        </authorList>
    </citation>
    <scope>NUCLEOTIDE SEQUENCE [LARGE SCALE GENOMIC DNA]</scope>
</reference>
<evidence type="ECO:0000256" key="1">
    <source>
        <dbReference type="ARBA" id="ARBA00022443"/>
    </source>
</evidence>
<dbReference type="SMART" id="SM00326">
    <property type="entry name" value="SH3"/>
    <property type="match status" value="1"/>
</dbReference>
<evidence type="ECO:0000313" key="6">
    <source>
        <dbReference type="Proteomes" id="UP000008144"/>
    </source>
</evidence>
<dbReference type="SUPFAM" id="SSF50044">
    <property type="entry name" value="SH3-domain"/>
    <property type="match status" value="1"/>
</dbReference>
<organism evidence="5 6">
    <name type="scientific">Ciona intestinalis</name>
    <name type="common">Transparent sea squirt</name>
    <name type="synonym">Ascidia intestinalis</name>
    <dbReference type="NCBI Taxonomy" id="7719"/>
    <lineage>
        <taxon>Eukaryota</taxon>
        <taxon>Metazoa</taxon>
        <taxon>Chordata</taxon>
        <taxon>Tunicata</taxon>
        <taxon>Ascidiacea</taxon>
        <taxon>Phlebobranchia</taxon>
        <taxon>Cionidae</taxon>
        <taxon>Ciona</taxon>
    </lineage>
</organism>
<dbReference type="GeneTree" id="ENSGT00940000157282"/>
<dbReference type="Gene3D" id="1.20.58.900">
    <property type="match status" value="1"/>
</dbReference>
<evidence type="ECO:0000256" key="2">
    <source>
        <dbReference type="PROSITE-ProRule" id="PRU00192"/>
    </source>
</evidence>
<evidence type="ECO:0000313" key="5">
    <source>
        <dbReference type="Ensembl" id="ENSCINP00000008553.3"/>
    </source>
</evidence>
<accession>F6UI66</accession>
<dbReference type="AlphaFoldDB" id="F6UI66"/>
<dbReference type="OMA" id="LESKCHP"/>
<dbReference type="STRING" id="7719.ENSCINP00000008553"/>
<keyword evidence="1 2" id="KW-0728">SH3 domain</keyword>